<protein>
    <recommendedName>
        <fullName evidence="3">Topoisomerase 1-associated factor 1</fullName>
    </recommendedName>
</protein>
<feature type="region of interest" description="Disordered" evidence="8">
    <location>
        <begin position="563"/>
        <end position="596"/>
    </location>
</feature>
<evidence type="ECO:0000313" key="10">
    <source>
        <dbReference type="EMBL" id="ETI29351.1"/>
    </source>
</evidence>
<evidence type="ECO:0000256" key="6">
    <source>
        <dbReference type="ARBA" id="ARBA00023254"/>
    </source>
</evidence>
<feature type="compositionally biased region" description="Basic residues" evidence="8">
    <location>
        <begin position="563"/>
        <end position="573"/>
    </location>
</feature>
<feature type="compositionally biased region" description="Basic and acidic residues" evidence="8">
    <location>
        <begin position="1033"/>
        <end position="1042"/>
    </location>
</feature>
<evidence type="ECO:0000259" key="9">
    <source>
        <dbReference type="Pfam" id="PF04821"/>
    </source>
</evidence>
<feature type="compositionally biased region" description="Basic and acidic residues" evidence="8">
    <location>
        <begin position="990"/>
        <end position="1008"/>
    </location>
</feature>
<keyword evidence="7" id="KW-0131">Cell cycle</keyword>
<feature type="domain" description="Timeless N-terminal" evidence="9">
    <location>
        <begin position="38"/>
        <end position="306"/>
    </location>
</feature>
<evidence type="ECO:0000256" key="1">
    <source>
        <dbReference type="ARBA" id="ARBA00004123"/>
    </source>
</evidence>
<evidence type="ECO:0000256" key="3">
    <source>
        <dbReference type="ARBA" id="ARBA00021529"/>
    </source>
</evidence>
<dbReference type="AlphaFoldDB" id="V9DRT2"/>
<evidence type="ECO:0000256" key="2">
    <source>
        <dbReference type="ARBA" id="ARBA00008174"/>
    </source>
</evidence>
<feature type="region of interest" description="Disordered" evidence="8">
    <location>
        <begin position="911"/>
        <end position="1018"/>
    </location>
</feature>
<evidence type="ECO:0000256" key="8">
    <source>
        <dbReference type="SAM" id="MobiDB-lite"/>
    </source>
</evidence>
<sequence length="1176" mass="134717">MEEDNPFTKAQTVDPEVRAYVYSLVNALGGSSTDDDGRYVLGDDALAVLRDLKRWLKLYDEKNNRLDVARCLAEAKLVGGDLIPILASWPEDGKENRLKARVALACLEVLVPLTWPLETGGEMTANHHRHTPYIQQAQVIYKAAILGCDTSNILRQVVRVGLPSIAVARDERTSRDEGILKLMLYFFRNVAVIQQLPNLPSQGLDTEVSRSATIEAFRDQDVFAVLLTICSNMGDDFNLQDVIVLDIIFNLIKGVNPKRLWMTQQERKTRGVTDLGAVLAVEQSKDRDAKKHQWSRHGRFGTMVWVKREGEKMSAVSGQDNLKDDQQALFNMDKTKKWNKPQQRRKDLDHTIHDFDRTTHLTDSAAEKLRNFVEEFLDSGFNPFFTHLRKAIEREAERLTDVNYRQFFYAVAWFLEAERVRRETRKKEVKPDNVRAELNDESFSLVAAVLNQETFIMLNRFMQISFDNKEWQDLNASMRCFTQILLTVQEMAQSPLEEDQEIADNIQNRIFYEETTHERIVSILREYKDQGFGYLDASTELSHVFLRMLERYSKENVDMQIRSRRRARKKRKEERKQATEGDDPAAEDEESENEDIADVVQVSKERKFDFNRFATRFSTQNSVNTFVSLLTFYRELSTEQLKRAHRFFYRVAFKQDLAVLLYRVDIIALFYKIINGPDALEKNHAMYMDWSEFSRQLFKKMFKKLDQRPELFVEMLFSKIHATLYYLEFGQEKQTVSATRAPADLEVRPAPGRDITEQIGIVVTVLIKDGKAQLVQWIKKMLGKAFDERHAWEAEAEARKAAMAETAEKDAATLPDDVDFGRPSSMTVHPTSEDIKTAMFRDGRLKLLMRLVGFEMLGDDVLGASWIVPGSVTAAQLSVHKATVEQYEQTPWQSNDESESAEDMLRRANHKNKESFDDGEDAPRDGFVDDSEGEEDFLFPDNPRPKKSKNIIAELKARRKRKRGEVDDDDDDSADEVDEEAAARRRAKRAAAELERRRKIKSEAYIRDSEDESDEEKDRLFFENEEKLRQRFQADVEAKLRQQAEQATKPAGKGKKTKAALQVGGDQESDDDLLMADVDDQPETASSQPRSAGRPSDTEEAGEDDTPMSSRSTTPHIDIAGQSKPGMEYNRAHLGVKATEADTSALSSDDDEDVVPPANPRQRIRAGFIIDSDDDE</sequence>
<comment type="subcellular location">
    <subcellularLocation>
        <location evidence="1">Nucleus</location>
    </subcellularLocation>
</comment>
<dbReference type="InterPro" id="IPR044998">
    <property type="entry name" value="Timeless"/>
</dbReference>
<dbReference type="GO" id="GO:0051321">
    <property type="term" value="P:meiotic cell cycle"/>
    <property type="evidence" value="ECO:0007669"/>
    <property type="project" value="UniProtKB-KW"/>
</dbReference>
<dbReference type="HOGENOM" id="CLU_004390_0_0_1"/>
<dbReference type="GO" id="GO:0003677">
    <property type="term" value="F:DNA binding"/>
    <property type="evidence" value="ECO:0007669"/>
    <property type="project" value="TreeGrafter"/>
</dbReference>
<dbReference type="GO" id="GO:0043111">
    <property type="term" value="P:replication fork arrest"/>
    <property type="evidence" value="ECO:0007669"/>
    <property type="project" value="TreeGrafter"/>
</dbReference>
<keyword evidence="4" id="KW-0236">DNA replication inhibitor</keyword>
<keyword evidence="6" id="KW-0469">Meiosis</keyword>
<proteinExistence type="inferred from homology"/>
<gene>
    <name evidence="10" type="ORF">G647_01804</name>
</gene>
<feature type="compositionally biased region" description="Acidic residues" evidence="8">
    <location>
        <begin position="580"/>
        <end position="596"/>
    </location>
</feature>
<organism evidence="10 11">
    <name type="scientific">Cladophialophora carrionii CBS 160.54</name>
    <dbReference type="NCBI Taxonomy" id="1279043"/>
    <lineage>
        <taxon>Eukaryota</taxon>
        <taxon>Fungi</taxon>
        <taxon>Dikarya</taxon>
        <taxon>Ascomycota</taxon>
        <taxon>Pezizomycotina</taxon>
        <taxon>Eurotiomycetes</taxon>
        <taxon>Chaetothyriomycetidae</taxon>
        <taxon>Chaetothyriales</taxon>
        <taxon>Herpotrichiellaceae</taxon>
        <taxon>Cladophialophora</taxon>
    </lineage>
</organism>
<dbReference type="Proteomes" id="UP000030678">
    <property type="component" value="Unassembled WGS sequence"/>
</dbReference>
<evidence type="ECO:0000313" key="11">
    <source>
        <dbReference type="Proteomes" id="UP000030678"/>
    </source>
</evidence>
<dbReference type="GO" id="GO:0031298">
    <property type="term" value="C:replication fork protection complex"/>
    <property type="evidence" value="ECO:0007669"/>
    <property type="project" value="TreeGrafter"/>
</dbReference>
<dbReference type="GO" id="GO:0000076">
    <property type="term" value="P:DNA replication checkpoint signaling"/>
    <property type="evidence" value="ECO:0007669"/>
    <property type="project" value="TreeGrafter"/>
</dbReference>
<feature type="region of interest" description="Disordered" evidence="8">
    <location>
        <begin position="1033"/>
        <end position="1160"/>
    </location>
</feature>
<name>V9DRT2_9EURO</name>
<feature type="compositionally biased region" description="Basic and acidic residues" evidence="8">
    <location>
        <begin position="911"/>
        <end position="927"/>
    </location>
</feature>
<dbReference type="EMBL" id="KB822697">
    <property type="protein sequence ID" value="ETI29351.1"/>
    <property type="molecule type" value="Genomic_DNA"/>
</dbReference>
<dbReference type="GeneID" id="19980297"/>
<dbReference type="PANTHER" id="PTHR22940">
    <property type="entry name" value="TIMEOUT/TIMELESS-2"/>
    <property type="match status" value="1"/>
</dbReference>
<dbReference type="Pfam" id="PF04821">
    <property type="entry name" value="TIMELESS"/>
    <property type="match status" value="1"/>
</dbReference>
<keyword evidence="5" id="KW-0539">Nucleus</keyword>
<dbReference type="PANTHER" id="PTHR22940:SF4">
    <property type="entry name" value="PROTEIN TIMELESS HOMOLOG"/>
    <property type="match status" value="1"/>
</dbReference>
<comment type="similarity">
    <text evidence="2">Belongs to the timeless family.</text>
</comment>
<feature type="compositionally biased region" description="Basic and acidic residues" evidence="8">
    <location>
        <begin position="802"/>
        <end position="811"/>
    </location>
</feature>
<dbReference type="InterPro" id="IPR006906">
    <property type="entry name" value="Timeless_N"/>
</dbReference>
<dbReference type="GO" id="GO:0006281">
    <property type="term" value="P:DNA repair"/>
    <property type="evidence" value="ECO:0007669"/>
    <property type="project" value="TreeGrafter"/>
</dbReference>
<feature type="region of interest" description="Disordered" evidence="8">
    <location>
        <begin position="802"/>
        <end position="829"/>
    </location>
</feature>
<dbReference type="OrthoDB" id="310853at2759"/>
<dbReference type="VEuPathDB" id="FungiDB:G647_01804"/>
<feature type="compositionally biased region" description="Acidic residues" evidence="8">
    <location>
        <begin position="966"/>
        <end position="980"/>
    </location>
</feature>
<dbReference type="RefSeq" id="XP_008723425.1">
    <property type="nucleotide sequence ID" value="XM_008725203.1"/>
</dbReference>
<evidence type="ECO:0000256" key="7">
    <source>
        <dbReference type="ARBA" id="ARBA00023306"/>
    </source>
</evidence>
<accession>V9DRT2</accession>
<evidence type="ECO:0000256" key="5">
    <source>
        <dbReference type="ARBA" id="ARBA00023242"/>
    </source>
</evidence>
<reference evidence="10 11" key="1">
    <citation type="submission" date="2013-03" db="EMBL/GenBank/DDBJ databases">
        <title>The Genome Sequence of Cladophialophora carrionii CBS 160.54.</title>
        <authorList>
            <consortium name="The Broad Institute Genomics Platform"/>
            <person name="Cuomo C."/>
            <person name="de Hoog S."/>
            <person name="Gorbushina A."/>
            <person name="Walker B."/>
            <person name="Young S.K."/>
            <person name="Zeng Q."/>
            <person name="Gargeya S."/>
            <person name="Fitzgerald M."/>
            <person name="Haas B."/>
            <person name="Abouelleil A."/>
            <person name="Allen A.W."/>
            <person name="Alvarado L."/>
            <person name="Arachchi H.M."/>
            <person name="Berlin A.M."/>
            <person name="Chapman S.B."/>
            <person name="Gainer-Dewar J."/>
            <person name="Goldberg J."/>
            <person name="Griggs A."/>
            <person name="Gujja S."/>
            <person name="Hansen M."/>
            <person name="Howarth C."/>
            <person name="Imamovic A."/>
            <person name="Ireland A."/>
            <person name="Larimer J."/>
            <person name="McCowan C."/>
            <person name="Murphy C."/>
            <person name="Pearson M."/>
            <person name="Poon T.W."/>
            <person name="Priest M."/>
            <person name="Roberts A."/>
            <person name="Saif S."/>
            <person name="Shea T."/>
            <person name="Sisk P."/>
            <person name="Sykes S."/>
            <person name="Wortman J."/>
            <person name="Nusbaum C."/>
            <person name="Birren B."/>
        </authorList>
    </citation>
    <scope>NUCLEOTIDE SEQUENCE [LARGE SCALE GENOMIC DNA]</scope>
    <source>
        <strain evidence="10 11">CBS 160.54</strain>
    </source>
</reference>
<evidence type="ECO:0000256" key="4">
    <source>
        <dbReference type="ARBA" id="ARBA00022880"/>
    </source>
</evidence>
<feature type="compositionally biased region" description="Acidic residues" evidence="8">
    <location>
        <begin position="928"/>
        <end position="938"/>
    </location>
</feature>
<feature type="compositionally biased region" description="Acidic residues" evidence="8">
    <location>
        <begin position="1067"/>
        <end position="1082"/>
    </location>
</feature>